<dbReference type="Proteomes" id="UP001628874">
    <property type="component" value="Unassembled WGS sequence"/>
</dbReference>
<reference evidence="2 3" key="1">
    <citation type="submission" date="2024-07" db="EMBL/GenBank/DDBJ databases">
        <authorList>
            <person name="Tripathy S."/>
        </authorList>
    </citation>
    <scope>NUCLEOTIDE SEQUENCE [LARGE SCALE GENOMIC DNA]</scope>
    <source>
        <strain evidence="2 3">VB-61278_2</strain>
    </source>
</reference>
<protein>
    <submittedName>
        <fullName evidence="2">Uncharacterized protein</fullName>
    </submittedName>
</protein>
<evidence type="ECO:0000313" key="1">
    <source>
        <dbReference type="EMBL" id="MFL9461282.1"/>
    </source>
</evidence>
<name>A0ABW8WK58_9CYAN</name>
<proteinExistence type="predicted"/>
<gene>
    <name evidence="1" type="ORF">AB0759_11655</name>
    <name evidence="2" type="ORF">AB0759_11990</name>
</gene>
<accession>A0ABW8WK58</accession>
<dbReference type="EMBL" id="JBFQGM010000004">
    <property type="protein sequence ID" value="MFL9461282.1"/>
    <property type="molecule type" value="Genomic_DNA"/>
</dbReference>
<organism evidence="2 3">
    <name type="scientific">Scytonema tolypothrichoides VB-61278_2</name>
    <dbReference type="NCBI Taxonomy" id="3232314"/>
    <lineage>
        <taxon>Bacteria</taxon>
        <taxon>Bacillati</taxon>
        <taxon>Cyanobacteriota</taxon>
        <taxon>Cyanophyceae</taxon>
        <taxon>Nostocales</taxon>
        <taxon>Scytonemataceae</taxon>
        <taxon>Scytonema</taxon>
    </lineage>
</organism>
<dbReference type="RefSeq" id="WP_038091978.1">
    <property type="nucleotide sequence ID" value="NZ_JBFQGM010000004.1"/>
</dbReference>
<evidence type="ECO:0000313" key="2">
    <source>
        <dbReference type="EMBL" id="MFL9461349.1"/>
    </source>
</evidence>
<evidence type="ECO:0000313" key="3">
    <source>
        <dbReference type="Proteomes" id="UP001628874"/>
    </source>
</evidence>
<comment type="caution">
    <text evidence="2">The sequence shown here is derived from an EMBL/GenBank/DDBJ whole genome shotgun (WGS) entry which is preliminary data.</text>
</comment>
<dbReference type="EMBL" id="JBFQGM010000004">
    <property type="protein sequence ID" value="MFL9461349.1"/>
    <property type="molecule type" value="Genomic_DNA"/>
</dbReference>
<sequence>MNKLRTIKNNLSSALKPQLINTQSQLLTFNVVLLDSGYSFNFPASEFRLDNDELFVRCLSSLLRKIQWEQNLNSNDWLDAVATLGMYVNQNKRLVCKLIEKIPILVQRYYPNLSDESKEKLNDIYSSVATWLWYWANDLPTKELLKNPKMKAYRSLAIVCKKRHELIQYLFSELDEPIINTTILKNPELAWLFSECSYFLTTILTSVDCKNTAYENEARYLRDLDDYTAKSPRETTEFFNPGNTEDWLDYTHLYLDHIAALHYQIVSDNGYYEDIFYTPYIKARTTWNSIRKRPQYQILLVDGRKVHDKPGRRIGAKYRQCKVL</sequence>
<keyword evidence="3" id="KW-1185">Reference proteome</keyword>